<dbReference type="PANTHER" id="PTHR12977">
    <property type="entry name" value="SUPPRESSOR OF VARIEGATION 4-20-RELATED"/>
    <property type="match status" value="1"/>
</dbReference>
<feature type="domain" description="SET" evidence="16">
    <location>
        <begin position="117"/>
        <end position="231"/>
    </location>
</feature>
<dbReference type="eggNOG" id="KOG2589">
    <property type="taxonomic scope" value="Eukaryota"/>
</dbReference>
<dbReference type="PROSITE" id="PS51567">
    <property type="entry name" value="SAM_MT43_SUVAR420_1"/>
    <property type="match status" value="1"/>
</dbReference>
<keyword evidence="6" id="KW-0158">Chromosome</keyword>
<name>G0S3L9_CHATD</name>
<dbReference type="PROSITE" id="PS50280">
    <property type="entry name" value="SET"/>
    <property type="match status" value="1"/>
</dbReference>
<dbReference type="AlphaFoldDB" id="G0S3L9"/>
<dbReference type="RefSeq" id="XP_006692642.1">
    <property type="nucleotide sequence ID" value="XM_006692579.1"/>
</dbReference>
<dbReference type="Gene3D" id="1.10.10.1700">
    <property type="entry name" value="Histone-lysine N-methyltransferase"/>
    <property type="match status" value="1"/>
</dbReference>
<proteinExistence type="predicted"/>
<dbReference type="InterPro" id="IPR046341">
    <property type="entry name" value="SET_dom_sf"/>
</dbReference>
<dbReference type="GO" id="GO:0005634">
    <property type="term" value="C:nucleus"/>
    <property type="evidence" value="ECO:0007669"/>
    <property type="project" value="UniProtKB-SubCell"/>
</dbReference>
<evidence type="ECO:0000256" key="5">
    <source>
        <dbReference type="ARBA" id="ARBA00015413"/>
    </source>
</evidence>
<dbReference type="Gene3D" id="2.170.270.10">
    <property type="entry name" value="SET domain"/>
    <property type="match status" value="1"/>
</dbReference>
<dbReference type="EC" id="2.1.1.372" evidence="12"/>
<feature type="compositionally biased region" description="Polar residues" evidence="15">
    <location>
        <begin position="288"/>
        <end position="297"/>
    </location>
</feature>
<evidence type="ECO:0000256" key="2">
    <source>
        <dbReference type="ARBA" id="ARBA00004123"/>
    </source>
</evidence>
<feature type="compositionally biased region" description="Polar residues" evidence="15">
    <location>
        <begin position="379"/>
        <end position="399"/>
    </location>
</feature>
<keyword evidence="18" id="KW-1185">Reference proteome</keyword>
<feature type="region of interest" description="Disordered" evidence="15">
    <location>
        <begin position="275"/>
        <end position="515"/>
    </location>
</feature>
<comment type="catalytic activity">
    <reaction evidence="14">
        <text>L-lysyl(20)-[histone H4] + 3 S-adenosyl-L-methionine = N(6),N(6),N(6)-trimethyl-L-lysyl(20)-[histone H4] + 3 S-adenosyl-L-homocysteine + 3 H(+)</text>
        <dbReference type="Rhea" id="RHEA:64456"/>
        <dbReference type="Rhea" id="RHEA-COMP:15554"/>
        <dbReference type="Rhea" id="RHEA-COMP:15998"/>
        <dbReference type="ChEBI" id="CHEBI:15378"/>
        <dbReference type="ChEBI" id="CHEBI:29969"/>
        <dbReference type="ChEBI" id="CHEBI:57856"/>
        <dbReference type="ChEBI" id="CHEBI:59789"/>
        <dbReference type="ChEBI" id="CHEBI:61961"/>
        <dbReference type="EC" id="2.1.1.372"/>
    </reaction>
</comment>
<evidence type="ECO:0000256" key="1">
    <source>
        <dbReference type="ARBA" id="ARBA00001984"/>
    </source>
</evidence>
<evidence type="ECO:0000256" key="4">
    <source>
        <dbReference type="ARBA" id="ARBA00014232"/>
    </source>
</evidence>
<feature type="compositionally biased region" description="Polar residues" evidence="15">
    <location>
        <begin position="471"/>
        <end position="486"/>
    </location>
</feature>
<gene>
    <name evidence="17" type="ORF">CTHT_0021730</name>
</gene>
<reference evidence="17 18" key="1">
    <citation type="journal article" date="2011" name="Cell">
        <title>Insight into structure and assembly of the nuclear pore complex by utilizing the genome of a eukaryotic thermophile.</title>
        <authorList>
            <person name="Amlacher S."/>
            <person name="Sarges P."/>
            <person name="Flemming D."/>
            <person name="van Noort V."/>
            <person name="Kunze R."/>
            <person name="Devos D.P."/>
            <person name="Arumugam M."/>
            <person name="Bork P."/>
            <person name="Hurt E."/>
        </authorList>
    </citation>
    <scope>NUCLEOTIDE SEQUENCE [LARGE SCALE GENOMIC DNA]</scope>
    <source>
        <strain evidence="18">DSM 1495 / CBS 144.50 / IMI 039719</strain>
    </source>
</reference>
<dbReference type="HOGENOM" id="CLU_013724_0_0_1"/>
<dbReference type="EMBL" id="GL988041">
    <property type="protein sequence ID" value="EGS20346.1"/>
    <property type="molecule type" value="Genomic_DNA"/>
</dbReference>
<dbReference type="GO" id="GO:0005694">
    <property type="term" value="C:chromosome"/>
    <property type="evidence" value="ECO:0007669"/>
    <property type="project" value="UniProtKB-SubCell"/>
</dbReference>
<organism evidence="18">
    <name type="scientific">Chaetomium thermophilum (strain DSM 1495 / CBS 144.50 / IMI 039719)</name>
    <name type="common">Thermochaetoides thermophila</name>
    <dbReference type="NCBI Taxonomy" id="759272"/>
    <lineage>
        <taxon>Eukaryota</taxon>
        <taxon>Fungi</taxon>
        <taxon>Dikarya</taxon>
        <taxon>Ascomycota</taxon>
        <taxon>Pezizomycotina</taxon>
        <taxon>Sordariomycetes</taxon>
        <taxon>Sordariomycetidae</taxon>
        <taxon>Sordariales</taxon>
        <taxon>Chaetomiaceae</taxon>
        <taxon>Thermochaetoides</taxon>
    </lineage>
</organism>
<dbReference type="Proteomes" id="UP000008066">
    <property type="component" value="Unassembled WGS sequence"/>
</dbReference>
<dbReference type="PANTHER" id="PTHR12977:SF4">
    <property type="entry name" value="HISTONE-LYSINE N-METHYLTRANSFERASE KMT5B"/>
    <property type="match status" value="1"/>
</dbReference>
<evidence type="ECO:0000313" key="18">
    <source>
        <dbReference type="Proteomes" id="UP000008066"/>
    </source>
</evidence>
<dbReference type="InterPro" id="IPR039977">
    <property type="entry name" value="Suv4-20/Set9"/>
</dbReference>
<dbReference type="InterPro" id="IPR041938">
    <property type="entry name" value="Hist-Lys_N-MTase_N"/>
</dbReference>
<comment type="subcellular location">
    <subcellularLocation>
        <location evidence="3">Chromosome</location>
    </subcellularLocation>
    <subcellularLocation>
        <location evidence="2">Nucleus</location>
    </subcellularLocation>
</comment>
<evidence type="ECO:0000256" key="9">
    <source>
        <dbReference type="ARBA" id="ARBA00022691"/>
    </source>
</evidence>
<keyword evidence="7 17" id="KW-0489">Methyltransferase</keyword>
<dbReference type="InterPro" id="IPR001214">
    <property type="entry name" value="SET_dom"/>
</dbReference>
<evidence type="ECO:0000256" key="8">
    <source>
        <dbReference type="ARBA" id="ARBA00022679"/>
    </source>
</evidence>
<dbReference type="GO" id="GO:0140943">
    <property type="term" value="F:histone H4K20 trimethyltransferase activity"/>
    <property type="evidence" value="ECO:0007669"/>
    <property type="project" value="UniProtKB-EC"/>
</dbReference>
<dbReference type="SMART" id="SM00317">
    <property type="entry name" value="SET"/>
    <property type="match status" value="1"/>
</dbReference>
<evidence type="ECO:0000256" key="3">
    <source>
        <dbReference type="ARBA" id="ARBA00004286"/>
    </source>
</evidence>
<dbReference type="GeneID" id="18256211"/>
<evidence type="ECO:0000256" key="13">
    <source>
        <dbReference type="ARBA" id="ARBA00030653"/>
    </source>
</evidence>
<evidence type="ECO:0000256" key="6">
    <source>
        <dbReference type="ARBA" id="ARBA00022454"/>
    </source>
</evidence>
<feature type="compositionally biased region" description="Basic and acidic residues" evidence="15">
    <location>
        <begin position="460"/>
        <end position="470"/>
    </location>
</feature>
<evidence type="ECO:0000313" key="17">
    <source>
        <dbReference type="EMBL" id="EGS20346.1"/>
    </source>
</evidence>
<evidence type="ECO:0000256" key="15">
    <source>
        <dbReference type="SAM" id="MobiDB-lite"/>
    </source>
</evidence>
<evidence type="ECO:0000256" key="11">
    <source>
        <dbReference type="ARBA" id="ARBA00023242"/>
    </source>
</evidence>
<keyword evidence="8 17" id="KW-0808">Transferase</keyword>
<dbReference type="OrthoDB" id="6627536at2759"/>
<evidence type="ECO:0000256" key="12">
    <source>
        <dbReference type="ARBA" id="ARBA00024057"/>
    </source>
</evidence>
<feature type="region of interest" description="Disordered" evidence="15">
    <location>
        <begin position="568"/>
        <end position="609"/>
    </location>
</feature>
<dbReference type="SUPFAM" id="SSF82199">
    <property type="entry name" value="SET domain"/>
    <property type="match status" value="1"/>
</dbReference>
<evidence type="ECO:0000256" key="14">
    <source>
        <dbReference type="ARBA" id="ARBA00048081"/>
    </source>
</evidence>
<dbReference type="Pfam" id="PF00856">
    <property type="entry name" value="SET"/>
    <property type="match status" value="1"/>
</dbReference>
<evidence type="ECO:0000256" key="10">
    <source>
        <dbReference type="ARBA" id="ARBA00022853"/>
    </source>
</evidence>
<accession>G0S3L9</accession>
<keyword evidence="9" id="KW-0949">S-adenosyl-L-methionine</keyword>
<keyword evidence="11" id="KW-0539">Nucleus</keyword>
<dbReference type="STRING" id="759272.G0S3L9"/>
<sequence length="609" mass="68365">MAPRASTSSKKKHQLTLAQLAAYDDILTDALVDHTYYWTTVPKNRTSYHPSRGIREEEITKILRDHVIVDPNLDLAEQKLLETPGLKKVYSALKTPEEKKDFRDHLRRYMSIYLPDCPFEVNATNRYTIVTFEACVTARRFIKKNETIKYLSGTQVTVTPEEEREMALRKKDFSLIVSSRSKSTSLFMGPARFANHDCNANARLVTRGPAGIEIVACRDIEVGEEITVTYGDNYFGENNCECLCATCEKNLANGWKPLDGTVIVQRSIEEDAQGYSLRRRRRDDSATGLASRTSSVTPDIRPRIKRTRSQKNLAGRAPMTASVEPGSRLLSPSSARKRVRDLAPLSSPPNTPAKKLKTRHSGVEPISMDVDSSRDSSETDNCASPLSLANDNGDTTGATSPDPAILTPEFSPHKHKAQGGSSGSYNSDIESQPLPEPVSPMWESSTKEESSETTSTGSKEWMEQKVRDSEATATKQKNQEPQQSSPPKRCQKKKSLPPQPPSPPRRPRIPGDYTLTPLLLSEPETAWIYCTNCNEAFVQRDAYFTKANCPRCERHSKLYGYLGPEEEARARGRKGWRERLAEKKARESMSSTRDDEDMEERGRKRVRTP</sequence>
<dbReference type="CDD" id="cd10524">
    <property type="entry name" value="SET_Suv4-20-like"/>
    <property type="match status" value="1"/>
</dbReference>
<dbReference type="OMA" id="FANHDCG"/>
<feature type="compositionally biased region" description="Basic and acidic residues" evidence="15">
    <location>
        <begin position="568"/>
        <end position="587"/>
    </location>
</feature>
<evidence type="ECO:0000259" key="16">
    <source>
        <dbReference type="PROSITE" id="PS50280"/>
    </source>
</evidence>
<dbReference type="InterPro" id="IPR025783">
    <property type="entry name" value="Set9_fungi"/>
</dbReference>
<dbReference type="GO" id="GO:0032259">
    <property type="term" value="P:methylation"/>
    <property type="evidence" value="ECO:0007669"/>
    <property type="project" value="UniProtKB-KW"/>
</dbReference>
<evidence type="ECO:0000256" key="7">
    <source>
        <dbReference type="ARBA" id="ARBA00022603"/>
    </source>
</evidence>
<comment type="function">
    <text evidence="1">Histone methyltransferase that trimethylates 'Lys-20' of histone H4 to form H4K20me3.</text>
</comment>
<protein>
    <recommendedName>
        <fullName evidence="5">Histone-lysine N-methyltransferase SET9</fullName>
        <ecNumber evidence="12">2.1.1.372</ecNumber>
    </recommendedName>
    <alternativeName>
        <fullName evidence="4">Histone-lysine N-methyltransferase set9</fullName>
    </alternativeName>
    <alternativeName>
        <fullName evidence="13">SET domain protein 9</fullName>
    </alternativeName>
</protein>
<dbReference type="KEGG" id="cthr:CTHT_0021730"/>
<keyword evidence="10" id="KW-0156">Chromatin regulator</keyword>